<evidence type="ECO:0000313" key="2">
    <source>
        <dbReference type="EMBL" id="AKF08557.1"/>
    </source>
</evidence>
<organism evidence="2 3">
    <name type="scientific">Sandaracinus amylolyticus</name>
    <dbReference type="NCBI Taxonomy" id="927083"/>
    <lineage>
        <taxon>Bacteria</taxon>
        <taxon>Pseudomonadati</taxon>
        <taxon>Myxococcota</taxon>
        <taxon>Polyangia</taxon>
        <taxon>Polyangiales</taxon>
        <taxon>Sandaracinaceae</taxon>
        <taxon>Sandaracinus</taxon>
    </lineage>
</organism>
<dbReference type="InterPro" id="IPR018756">
    <property type="entry name" value="DUF2314"/>
</dbReference>
<reference evidence="2 3" key="1">
    <citation type="submission" date="2015-03" db="EMBL/GenBank/DDBJ databases">
        <title>Genome assembly of Sandaracinus amylolyticus DSM 53668.</title>
        <authorList>
            <person name="Sharma G."/>
            <person name="Subramanian S."/>
        </authorList>
    </citation>
    <scope>NUCLEOTIDE SEQUENCE [LARGE SCALE GENOMIC DNA]</scope>
    <source>
        <strain evidence="2 3">DSM 53668</strain>
    </source>
</reference>
<name>A0A0F6YKU2_9BACT</name>
<dbReference type="RefSeq" id="WP_053235685.1">
    <property type="nucleotide sequence ID" value="NZ_CP011125.1"/>
</dbReference>
<dbReference type="AlphaFoldDB" id="A0A0F6YKU2"/>
<evidence type="ECO:0000259" key="1">
    <source>
        <dbReference type="Pfam" id="PF10077"/>
    </source>
</evidence>
<dbReference type="Proteomes" id="UP000034883">
    <property type="component" value="Chromosome"/>
</dbReference>
<evidence type="ECO:0000313" key="3">
    <source>
        <dbReference type="Proteomes" id="UP000034883"/>
    </source>
</evidence>
<keyword evidence="3" id="KW-1185">Reference proteome</keyword>
<sequence length="416" mass="44349">MPTIPVEPLLRNLFAIYLGPGAPPDARSLRAHVEQELGSLAEPIGGIARMLIARPELLTVDVQPARALPAPPLEMMRYLGTGEDEIARIARASHAAIVAVTLPILPGFPGSALALAGSRAVASLHDGVILDVDRRRALPSSDVDRPVDAQPRFVATRDLILPVSRGDDGLGWMTTLGMPSYGLPNLSMRAITPGTERPVLQLVNAVAQAIVESLEREAIDKRGKLERVTLGETITIDHGHLARARGQSAPNDRGRGASIGLRLAPAGQHEPFLELVAPPGVRDDVWASRALDALLGAPKTMGGAYDADAMEAAHREAVATLPRARERFSAGLDVHEALYVKHGFDDRKGGREYMWIAVTSWRGDRIEGRLANHSTNRIDLRAGVSVSIAEGDVYDWMLAGAGGVIEGGFTSKVSGA</sequence>
<gene>
    <name evidence="2" type="ORF">DB32_005706</name>
</gene>
<dbReference type="EMBL" id="CP011125">
    <property type="protein sequence ID" value="AKF08557.1"/>
    <property type="molecule type" value="Genomic_DNA"/>
</dbReference>
<dbReference type="OrthoDB" id="884440at2"/>
<proteinExistence type="predicted"/>
<dbReference type="KEGG" id="samy:DB32_005706"/>
<accession>A0A0F6YKU2</accession>
<protein>
    <recommendedName>
        <fullName evidence="1">DUF2314 domain-containing protein</fullName>
    </recommendedName>
</protein>
<feature type="domain" description="DUF2314" evidence="1">
    <location>
        <begin position="309"/>
        <end position="412"/>
    </location>
</feature>
<dbReference type="Pfam" id="PF10077">
    <property type="entry name" value="DUF2314"/>
    <property type="match status" value="1"/>
</dbReference>
<dbReference type="STRING" id="927083.DB32_005706"/>